<dbReference type="Proteomes" id="UP000199766">
    <property type="component" value="Unassembled WGS sequence"/>
</dbReference>
<feature type="region of interest" description="Disordered" evidence="1">
    <location>
        <begin position="201"/>
        <end position="220"/>
    </location>
</feature>
<dbReference type="EMBL" id="FOGD01000009">
    <property type="protein sequence ID" value="SER51241.1"/>
    <property type="molecule type" value="Genomic_DNA"/>
</dbReference>
<evidence type="ECO:0000313" key="4">
    <source>
        <dbReference type="Proteomes" id="UP000199766"/>
    </source>
</evidence>
<dbReference type="Pfam" id="PF07813">
    <property type="entry name" value="LTXXQ"/>
    <property type="match status" value="1"/>
</dbReference>
<dbReference type="OrthoDB" id="5298564at2"/>
<organism evidence="3 4">
    <name type="scientific">Giesbergeria anulus</name>
    <dbReference type="NCBI Taxonomy" id="180197"/>
    <lineage>
        <taxon>Bacteria</taxon>
        <taxon>Pseudomonadati</taxon>
        <taxon>Pseudomonadota</taxon>
        <taxon>Betaproteobacteria</taxon>
        <taxon>Burkholderiales</taxon>
        <taxon>Comamonadaceae</taxon>
        <taxon>Giesbergeria</taxon>
    </lineage>
</organism>
<evidence type="ECO:0000313" key="3">
    <source>
        <dbReference type="EMBL" id="SER51241.1"/>
    </source>
</evidence>
<gene>
    <name evidence="3" type="ORF">SAMN02982919_02518</name>
</gene>
<accession>A0A1H9PSM9</accession>
<sequence>MVFLPRKLIAAAVLAVFALPSWAQSEAAGAGASAPAAVAAPATEAATPATARSGPRAQRGEPGYHKQHHYRHHRAMRSDPSAASWQERRAQHHAQLKQQLQLSPAQEGAWTEFTTAMEHAPSHARLGMEGAEQLTTPERIDRMRALRIQHAAEADRRGDAVKAFYAQLNPAQQKTFDGNHSAHRGAHPMMGAGCHGQAMPAAGNGHRGPHGARNAPAAAQ</sequence>
<evidence type="ECO:0000256" key="2">
    <source>
        <dbReference type="SAM" id="SignalP"/>
    </source>
</evidence>
<dbReference type="AlphaFoldDB" id="A0A1H9PSM9"/>
<keyword evidence="4" id="KW-1185">Reference proteome</keyword>
<evidence type="ECO:0000256" key="1">
    <source>
        <dbReference type="SAM" id="MobiDB-lite"/>
    </source>
</evidence>
<feature type="signal peptide" evidence="2">
    <location>
        <begin position="1"/>
        <end position="23"/>
    </location>
</feature>
<feature type="region of interest" description="Disordered" evidence="1">
    <location>
        <begin position="43"/>
        <end position="104"/>
    </location>
</feature>
<dbReference type="GO" id="GO:0042597">
    <property type="term" value="C:periplasmic space"/>
    <property type="evidence" value="ECO:0007669"/>
    <property type="project" value="InterPro"/>
</dbReference>
<dbReference type="InterPro" id="IPR012899">
    <property type="entry name" value="LTXXQ"/>
</dbReference>
<proteinExistence type="predicted"/>
<reference evidence="3 4" key="1">
    <citation type="submission" date="2016-10" db="EMBL/GenBank/DDBJ databases">
        <authorList>
            <person name="de Groot N.N."/>
        </authorList>
    </citation>
    <scope>NUCLEOTIDE SEQUENCE [LARGE SCALE GENOMIC DNA]</scope>
    <source>
        <strain evidence="3 4">ATCC 35958</strain>
    </source>
</reference>
<dbReference type="STRING" id="180197.SAMN02982919_02518"/>
<name>A0A1H9PSM9_9BURK</name>
<feature type="chain" id="PRO_5011474825" evidence="2">
    <location>
        <begin position="24"/>
        <end position="220"/>
    </location>
</feature>
<dbReference type="RefSeq" id="WP_091458183.1">
    <property type="nucleotide sequence ID" value="NZ_FOGD01000009.1"/>
</dbReference>
<protein>
    <submittedName>
        <fullName evidence="3">LTXXQ motif family protein</fullName>
    </submittedName>
</protein>
<feature type="compositionally biased region" description="Basic residues" evidence="1">
    <location>
        <begin position="65"/>
        <end position="75"/>
    </location>
</feature>
<keyword evidence="2" id="KW-0732">Signal</keyword>